<dbReference type="EMBL" id="CP019288">
    <property type="protein sequence ID" value="QHI37772.1"/>
    <property type="molecule type" value="Genomic_DNA"/>
</dbReference>
<dbReference type="Proteomes" id="UP000464657">
    <property type="component" value="Chromosome"/>
</dbReference>
<sequence>MEFINTERDIYKTQYESLDKEKITPLFSSIKHKQSMIIANPKKP</sequence>
<evidence type="ECO:0000313" key="2">
    <source>
        <dbReference type="Proteomes" id="UP000464657"/>
    </source>
</evidence>
<gene>
    <name evidence="1" type="ORF">IMCC3317_31540</name>
</gene>
<keyword evidence="2" id="KW-1185">Reference proteome</keyword>
<evidence type="ECO:0000313" key="1">
    <source>
        <dbReference type="EMBL" id="QHI37772.1"/>
    </source>
</evidence>
<proteinExistence type="predicted"/>
<dbReference type="KEGG" id="kan:IMCC3317_31540"/>
<organism evidence="1 2">
    <name type="scientific">Kordia antarctica</name>
    <dbReference type="NCBI Taxonomy" id="1218801"/>
    <lineage>
        <taxon>Bacteria</taxon>
        <taxon>Pseudomonadati</taxon>
        <taxon>Bacteroidota</taxon>
        <taxon>Flavobacteriia</taxon>
        <taxon>Flavobacteriales</taxon>
        <taxon>Flavobacteriaceae</taxon>
        <taxon>Kordia</taxon>
    </lineage>
</organism>
<dbReference type="AlphaFoldDB" id="A0A7L4ZM94"/>
<protein>
    <submittedName>
        <fullName evidence="1">Uncharacterized protein</fullName>
    </submittedName>
</protein>
<accession>A0A7L4ZM94</accession>
<reference evidence="1 2" key="1">
    <citation type="journal article" date="2013" name="Int. J. Syst. Evol. Microbiol.">
        <title>Kordia antarctica sp. nov., isolated from Antarctic seawater.</title>
        <authorList>
            <person name="Baek K."/>
            <person name="Choi A."/>
            <person name="Kang I."/>
            <person name="Lee K."/>
            <person name="Cho J.C."/>
        </authorList>
    </citation>
    <scope>NUCLEOTIDE SEQUENCE [LARGE SCALE GENOMIC DNA]</scope>
    <source>
        <strain evidence="1 2">IMCC3317</strain>
    </source>
</reference>
<name>A0A7L4ZM94_9FLAO</name>